<dbReference type="eggNOG" id="COG0438">
    <property type="taxonomic scope" value="Bacteria"/>
</dbReference>
<evidence type="ECO:0000256" key="1">
    <source>
        <dbReference type="SAM" id="MobiDB-lite"/>
    </source>
</evidence>
<sequence>MSPGEAAMPRGSAERASRCVYYPRFRGAEALTSHFHRAGWYLPHRPGVCDRVTLGVRGGAVPGAAPWGMVDARDAGTSGHLEVTANRTLWLRRLLAARVVLVWDRRHLAAARSLCAGRRVAVVNVDTHDPAASEWGAYAGLHWRALLGRERREALIVASRRRFEAFAAGLRDAPFEAAVVYGTGPSLRAARRFDAGNAFRVVCNSTVQDDALLDHVRPHVITAGDALSHFGVSRYAERFRADLVRALRERDLLFFGTATFASLLLAHHPEIEDKVVLVEQRRAEPNHDLFQRFEAPALDSTMNIHMLPLAATFAGDVFVLGADGQAPAGENEDFWAHAGGAQYHGLVDTGHACHPTFAKDRSERTYARHLASVEATLSAGERHHAKRYACLHPSHIPAMAERALDDGWLAARGLSASAERPVPIASLRRFLDGDPRWPDRGGAGPTPGRARTAPEADRAALAALRGLHRGRAGRLVGGTAGPGPGRPRTGSEEVVVAVDAADVPEAAGSAAARPGFHATSGDLPAAELDAALAGRIGVTHAPAGSAGGLARVRVVAWDDLGPVTADPAAGPLCFSDDLTRGGFSGSPLMAGLQLAAHLGLDPIRLDGWDRAAVPARELAHARAWARARGVRLEGLPAAADRGLPAAPGPAVRGPRRRVAVVMRNPARGYSGGRYHAWFLAAGLVRAGHRVRVLTDRLPAFLHEIPPAELAAMDVVVSERLEVPRGWAPDLVVLVPGGRLDRPLETAGVRLARDADARLALLNFESADWFNALAPARRDASRWGGWRYVASHADLVLSSAREGTRFARRFYREAPAHTLFREVGPPIHDAAAQAVLDAAPAAAAEPGRPRIVCITRFAVGDPHKGGAEVAGLFGPELAGAELCLIVGRDGVPDAVRAGLDAAAEAAGMAWSLHEQVDDAEKFRLLHHGGRPSVLVFPSRFEGFGYPPVEALFLGVPAVAYRLPVLEEVTGGLVVSVEPGDVAGLRRAAAEALAAGRLGPATPDPGRLAAWEDLRDRASLGGFARRIDGVVAEVMTRPAPPAARGARLCDWPEPRRDRAGPARPRRPRLDPNPSLYIRARRVGGAIKRRLGMPTSLSREAGPSG</sequence>
<evidence type="ECO:0000313" key="3">
    <source>
        <dbReference type="Proteomes" id="UP000007881"/>
    </source>
</evidence>
<proteinExistence type="predicted"/>
<gene>
    <name evidence="2" type="ordered locus">PSMK_04260</name>
</gene>
<evidence type="ECO:0000313" key="2">
    <source>
        <dbReference type="EMBL" id="BAM02585.1"/>
    </source>
</evidence>
<protein>
    <recommendedName>
        <fullName evidence="4">Glycosyltransferase</fullName>
    </recommendedName>
</protein>
<dbReference type="AlphaFoldDB" id="I0IBE7"/>
<dbReference type="RefSeq" id="WP_014435805.1">
    <property type="nucleotide sequence ID" value="NC_017080.1"/>
</dbReference>
<dbReference type="Pfam" id="PF13692">
    <property type="entry name" value="Glyco_trans_1_4"/>
    <property type="match status" value="1"/>
</dbReference>
<dbReference type="EMBL" id="AP012338">
    <property type="protein sequence ID" value="BAM02585.1"/>
    <property type="molecule type" value="Genomic_DNA"/>
</dbReference>
<name>I0IBE7_PHYMF</name>
<dbReference type="Gene3D" id="3.40.50.2000">
    <property type="entry name" value="Glycogen Phosphorylase B"/>
    <property type="match status" value="1"/>
</dbReference>
<feature type="compositionally biased region" description="Basic and acidic residues" evidence="1">
    <location>
        <begin position="1048"/>
        <end position="1058"/>
    </location>
</feature>
<dbReference type="OrthoDB" id="283384at2"/>
<evidence type="ECO:0008006" key="4">
    <source>
        <dbReference type="Google" id="ProtNLM"/>
    </source>
</evidence>
<dbReference type="SUPFAM" id="SSF53756">
    <property type="entry name" value="UDP-Glycosyltransferase/glycogen phosphorylase"/>
    <property type="match status" value="1"/>
</dbReference>
<feature type="region of interest" description="Disordered" evidence="1">
    <location>
        <begin position="1040"/>
        <end position="1072"/>
    </location>
</feature>
<reference evidence="2 3" key="1">
    <citation type="submission" date="2012-02" db="EMBL/GenBank/DDBJ databases">
        <title>Complete genome sequence of Phycisphaera mikurensis NBRC 102666.</title>
        <authorList>
            <person name="Ankai A."/>
            <person name="Hosoyama A."/>
            <person name="Terui Y."/>
            <person name="Sekine M."/>
            <person name="Fukai R."/>
            <person name="Kato Y."/>
            <person name="Nakamura S."/>
            <person name="Yamada-Narita S."/>
            <person name="Kawakoshi A."/>
            <person name="Fukunaga Y."/>
            <person name="Yamazaki S."/>
            <person name="Fujita N."/>
        </authorList>
    </citation>
    <scope>NUCLEOTIDE SEQUENCE [LARGE SCALE GENOMIC DNA]</scope>
    <source>
        <strain evidence="3">NBRC 102666 / KCTC 22515 / FYK2301M01</strain>
    </source>
</reference>
<dbReference type="KEGG" id="phm:PSMK_04260"/>
<dbReference type="Proteomes" id="UP000007881">
    <property type="component" value="Chromosome"/>
</dbReference>
<dbReference type="STRING" id="1142394.PSMK_04260"/>
<dbReference type="HOGENOM" id="CLU_282974_0_0_0"/>
<accession>I0IBE7</accession>
<feature type="region of interest" description="Disordered" evidence="1">
    <location>
        <begin position="433"/>
        <end position="454"/>
    </location>
</feature>
<organism evidence="2 3">
    <name type="scientific">Phycisphaera mikurensis (strain NBRC 102666 / KCTC 22515 / FYK2301M01)</name>
    <dbReference type="NCBI Taxonomy" id="1142394"/>
    <lineage>
        <taxon>Bacteria</taxon>
        <taxon>Pseudomonadati</taxon>
        <taxon>Planctomycetota</taxon>
        <taxon>Phycisphaerae</taxon>
        <taxon>Phycisphaerales</taxon>
        <taxon>Phycisphaeraceae</taxon>
        <taxon>Phycisphaera</taxon>
    </lineage>
</organism>
<keyword evidence="3" id="KW-1185">Reference proteome</keyword>